<evidence type="ECO:0000313" key="1">
    <source>
        <dbReference type="EMBL" id="AUO18213.1"/>
    </source>
</evidence>
<keyword evidence="2" id="KW-1185">Reference proteome</keyword>
<organism evidence="1 2">
    <name type="scientific">Monoglobus pectinilyticus</name>
    <dbReference type="NCBI Taxonomy" id="1981510"/>
    <lineage>
        <taxon>Bacteria</taxon>
        <taxon>Bacillati</taxon>
        <taxon>Bacillota</taxon>
        <taxon>Clostridia</taxon>
        <taxon>Monoglobales</taxon>
        <taxon>Monoglobaceae</taxon>
        <taxon>Monoglobus</taxon>
    </lineage>
</organism>
<dbReference type="EMBL" id="CP020991">
    <property type="protein sequence ID" value="AUO18213.1"/>
    <property type="molecule type" value="Genomic_DNA"/>
</dbReference>
<sequence>MLQKNEHVPFVCDDVIPDGLYPYCREVFDAILEAKIPYGRTRTVLKLVSQALQNVTPGEVETKREKTDYPICSD</sequence>
<dbReference type="AlphaFoldDB" id="A0A2K9NYT6"/>
<dbReference type="GeneID" id="98061459"/>
<accession>A0A2K9NYT6</accession>
<dbReference type="Proteomes" id="UP000235589">
    <property type="component" value="Chromosome"/>
</dbReference>
<dbReference type="RefSeq" id="WP_102364571.1">
    <property type="nucleotide sequence ID" value="NZ_CP020991.1"/>
</dbReference>
<protein>
    <submittedName>
        <fullName evidence="1">Uncharacterized protein</fullName>
    </submittedName>
</protein>
<evidence type="ECO:0000313" key="2">
    <source>
        <dbReference type="Proteomes" id="UP000235589"/>
    </source>
</evidence>
<name>A0A2K9NYT6_9FIRM</name>
<gene>
    <name evidence="1" type="ORF">B9O19_00026</name>
</gene>
<proteinExistence type="predicted"/>
<reference evidence="1 2" key="1">
    <citation type="submission" date="2017-04" db="EMBL/GenBank/DDBJ databases">
        <title>Monoglobus pectinilyticus 14 draft genome.</title>
        <authorList>
            <person name="Kim C."/>
            <person name="Rosendale D.I."/>
            <person name="Kelly W.J."/>
            <person name="Tannock G.W."/>
            <person name="Patchett M.L."/>
            <person name="Jordens J.Z."/>
        </authorList>
    </citation>
    <scope>NUCLEOTIDE SEQUENCE [LARGE SCALE GENOMIC DNA]</scope>
    <source>
        <strain evidence="1 2">14</strain>
    </source>
</reference>
<dbReference type="KEGG" id="mpec:B9O19_00026"/>